<dbReference type="SUPFAM" id="SSF52518">
    <property type="entry name" value="Thiamin diphosphate-binding fold (THDP-binding)"/>
    <property type="match status" value="2"/>
</dbReference>
<dbReference type="STRING" id="1796616.A4V09_11235"/>
<dbReference type="GO" id="GO:0051539">
    <property type="term" value="F:4 iron, 4 sulfur cluster binding"/>
    <property type="evidence" value="ECO:0007669"/>
    <property type="project" value="UniProtKB-UniRule"/>
</dbReference>
<dbReference type="OrthoDB" id="9804603at2"/>
<evidence type="ECO:0000256" key="3">
    <source>
        <dbReference type="ARBA" id="ARBA00012812"/>
    </source>
</evidence>
<evidence type="ECO:0000256" key="5">
    <source>
        <dbReference type="ARBA" id="ARBA00022448"/>
    </source>
</evidence>
<evidence type="ECO:0000313" key="17">
    <source>
        <dbReference type="EMBL" id="ANU76289.2"/>
    </source>
</evidence>
<dbReference type="InterPro" id="IPR029061">
    <property type="entry name" value="THDP-binding"/>
</dbReference>
<dbReference type="CDD" id="cd02008">
    <property type="entry name" value="TPP_IOR_alpha"/>
    <property type="match status" value="1"/>
</dbReference>
<feature type="binding site" evidence="15">
    <location>
        <position position="606"/>
    </location>
    <ligand>
        <name>[4Fe-4S] cluster</name>
        <dbReference type="ChEBI" id="CHEBI:49883"/>
        <label>2</label>
    </ligand>
</feature>
<dbReference type="SUPFAM" id="SSF54862">
    <property type="entry name" value="4Fe-4S ferredoxins"/>
    <property type="match status" value="1"/>
</dbReference>
<evidence type="ECO:0000256" key="2">
    <source>
        <dbReference type="ARBA" id="ARBA00011238"/>
    </source>
</evidence>
<keyword evidence="10 14" id="KW-0408">Iron</keyword>
<gene>
    <name evidence="17" type="ORF">A4V09_11235</name>
</gene>
<proteinExistence type="predicted"/>
<evidence type="ECO:0000256" key="4">
    <source>
        <dbReference type="ARBA" id="ARBA00017710"/>
    </source>
</evidence>
<dbReference type="InterPro" id="IPR011766">
    <property type="entry name" value="TPP_enzyme_TPP-bd"/>
</dbReference>
<keyword evidence="6 14" id="KW-0004">4Fe-4S</keyword>
<dbReference type="CDD" id="cd07034">
    <property type="entry name" value="TPP_PYR_PFOR_IOR-alpha_like"/>
    <property type="match status" value="1"/>
</dbReference>
<evidence type="ECO:0000256" key="15">
    <source>
        <dbReference type="PIRSR" id="PIRSR006439-50"/>
    </source>
</evidence>
<dbReference type="FunFam" id="3.40.50.970:FF:000039">
    <property type="entry name" value="Indolepyruvate oxidoreductase subunit IorA"/>
    <property type="match status" value="1"/>
</dbReference>
<dbReference type="PANTHER" id="PTHR43710:SF7">
    <property type="entry name" value="INDOLEPYRUVATE OXIDOREDUCTASE SUBUNIT IORA"/>
    <property type="match status" value="1"/>
</dbReference>
<comment type="function">
    <text evidence="1 14">Catalyzes the ferredoxin-dependent oxidative decarboxylation of arylpyruvates.</text>
</comment>
<keyword evidence="18" id="KW-1185">Reference proteome</keyword>
<accession>A0A1C7ICR3</accession>
<evidence type="ECO:0000256" key="8">
    <source>
        <dbReference type="ARBA" id="ARBA00022982"/>
    </source>
</evidence>
<keyword evidence="8 14" id="KW-0249">Electron transport</keyword>
<feature type="binding site" evidence="15">
    <location>
        <position position="578"/>
    </location>
    <ligand>
        <name>[4Fe-4S] cluster</name>
        <dbReference type="ChEBI" id="CHEBI:49883"/>
        <label>1</label>
    </ligand>
</feature>
<dbReference type="KEGG" id="byl:A4V09_11235"/>
<dbReference type="PIRSF" id="PIRSF006439">
    <property type="entry name" value="Indolepyruvate_ferr_oxidored"/>
    <property type="match status" value="1"/>
</dbReference>
<evidence type="ECO:0000256" key="7">
    <source>
        <dbReference type="ARBA" id="ARBA00022723"/>
    </source>
</evidence>
<evidence type="ECO:0000256" key="9">
    <source>
        <dbReference type="ARBA" id="ARBA00023002"/>
    </source>
</evidence>
<evidence type="ECO:0000256" key="10">
    <source>
        <dbReference type="ARBA" id="ARBA00023004"/>
    </source>
</evidence>
<name>A0A1C7ICR3_9FIRM</name>
<evidence type="ECO:0000256" key="1">
    <source>
        <dbReference type="ARBA" id="ARBA00002995"/>
    </source>
</evidence>
<feature type="binding site" evidence="15">
    <location>
        <position position="612"/>
    </location>
    <ligand>
        <name>[4Fe-4S] cluster</name>
        <dbReference type="ChEBI" id="CHEBI:49883"/>
        <label>2</label>
    </ligand>
</feature>
<evidence type="ECO:0000313" key="18">
    <source>
        <dbReference type="Proteomes" id="UP000092574"/>
    </source>
</evidence>
<dbReference type="GO" id="GO:0030976">
    <property type="term" value="F:thiamine pyrophosphate binding"/>
    <property type="evidence" value="ECO:0007669"/>
    <property type="project" value="InterPro"/>
</dbReference>
<dbReference type="Gene3D" id="3.40.50.970">
    <property type="match status" value="2"/>
</dbReference>
<sequence>MANGQNFTFYGQNQHKIILYDTMINIYDQKENKVKYIQTKQGGYLMVKKILSGNEAIAYGAAESGISVIAGYPGLPSTGIIEAADEFENIYCEWSSNEKVAMDVAIGASIAGSRVMVTMKDLGLNVAADPFFGVVGTKINGALIIVVCDDSGREQGDDMNDARHFAYMGEIPLLEPASVQEAKSFVHVAVELSETYCVPVIIRMTAIVTHSQEIVNTDEEYSEKQHSAFRSLYAAKTIASTVASFPQNSKLRKSTEQYYYDWKQRYKDLSIYTENTKLNNYEYKDKSIGFIGSGVSILHAAEAFANASIFKLGMTNPLPEKKIREFCNNVSKVYIVEESHPILEEKIKAMGVDVTGSELFKRKTAPFYITPTNIYEAINNVDLMPIKHKFMLPMQLPANCPGCPHSFLFESLKELGIKVMGDSGCYALNLYPPANSMEMFLCMGSSVNMAHGIEKSFGKSNCVAVMGDGVFYHSGINGILNLIYNNGTSTVIIADNDCIAMTGGQNTLASKCSIEKLCEAIGINRIKIIDPYDMEDMKKTILDEIEVDEPSIIISRHPCIQKVKMKSHNYFYIDKEQCKGCLKCTQVGCLAIAQKNGKMSINKQLCVGCGLCLEVCKCTAIKKGSM</sequence>
<dbReference type="AlphaFoldDB" id="A0A1C7ICR3"/>
<evidence type="ECO:0000256" key="13">
    <source>
        <dbReference type="ARBA" id="ARBA00048332"/>
    </source>
</evidence>
<feature type="domain" description="4Fe-4S ferredoxin-type" evidence="16">
    <location>
        <begin position="597"/>
        <end position="626"/>
    </location>
</feature>
<evidence type="ECO:0000256" key="14">
    <source>
        <dbReference type="PIRNR" id="PIRNR006439"/>
    </source>
</evidence>
<comment type="subunit">
    <text evidence="2">Heterodimer of the IorA and IorB subunits.</text>
</comment>
<organism evidence="17 18">
    <name type="scientific">Blautia pseudococcoides</name>
    <dbReference type="NCBI Taxonomy" id="1796616"/>
    <lineage>
        <taxon>Bacteria</taxon>
        <taxon>Bacillati</taxon>
        <taxon>Bacillota</taxon>
        <taxon>Clostridia</taxon>
        <taxon>Lachnospirales</taxon>
        <taxon>Lachnospiraceae</taxon>
        <taxon>Blautia</taxon>
    </lineage>
</organism>
<evidence type="ECO:0000256" key="12">
    <source>
        <dbReference type="ARBA" id="ARBA00030514"/>
    </source>
</evidence>
<feature type="binding site" evidence="15">
    <location>
        <position position="589"/>
    </location>
    <ligand>
        <name>[4Fe-4S] cluster</name>
        <dbReference type="ChEBI" id="CHEBI:49883"/>
        <label>2</label>
    </ligand>
</feature>
<keyword evidence="7 14" id="KW-0479">Metal-binding</keyword>
<feature type="binding site" evidence="15">
    <location>
        <position position="581"/>
    </location>
    <ligand>
        <name>[4Fe-4S] cluster</name>
        <dbReference type="ChEBI" id="CHEBI:49883"/>
        <label>1</label>
    </ligand>
</feature>
<dbReference type="GO" id="GO:0046872">
    <property type="term" value="F:metal ion binding"/>
    <property type="evidence" value="ECO:0007669"/>
    <property type="project" value="UniProtKB-UniRule"/>
</dbReference>
<dbReference type="EMBL" id="CP015405">
    <property type="protein sequence ID" value="ANU76289.2"/>
    <property type="molecule type" value="Genomic_DNA"/>
</dbReference>
<evidence type="ECO:0000256" key="11">
    <source>
        <dbReference type="ARBA" id="ARBA00023014"/>
    </source>
</evidence>
<dbReference type="SUPFAM" id="SSF52922">
    <property type="entry name" value="TK C-terminal domain-like"/>
    <property type="match status" value="1"/>
</dbReference>
<dbReference type="InterPro" id="IPR017896">
    <property type="entry name" value="4Fe4S_Fe-S-bd"/>
</dbReference>
<dbReference type="InterPro" id="IPR045025">
    <property type="entry name" value="HACL1-like"/>
</dbReference>
<feature type="binding site" evidence="15">
    <location>
        <position position="616"/>
    </location>
    <ligand>
        <name>[4Fe-4S] cluster</name>
        <dbReference type="ChEBI" id="CHEBI:49883"/>
        <label>1</label>
    </ligand>
</feature>
<comment type="cofactor">
    <cofactor evidence="14 15">
        <name>[4Fe-4S] cluster</name>
        <dbReference type="ChEBI" id="CHEBI:49883"/>
    </cofactor>
    <text evidence="14 15">Binds 2 [4Fe-4S] clusters. In this family the first cluster has a non-standard and varying [4Fe-4S] binding motif CX(2)CX(2)CX(4-5)CP.</text>
</comment>
<dbReference type="GO" id="GO:0043805">
    <property type="term" value="F:indolepyruvate ferredoxin oxidoreductase activity"/>
    <property type="evidence" value="ECO:0007669"/>
    <property type="project" value="UniProtKB-UniRule"/>
</dbReference>
<protein>
    <recommendedName>
        <fullName evidence="4 14">Indolepyruvate oxidoreductase subunit IorA</fullName>
        <shortName evidence="14">IOR</shortName>
        <ecNumber evidence="3 14">1.2.7.8</ecNumber>
    </recommendedName>
    <alternativeName>
        <fullName evidence="12 14">Indolepyruvate ferredoxin oxidoreductase subunit alpha</fullName>
    </alternativeName>
</protein>
<dbReference type="PROSITE" id="PS51379">
    <property type="entry name" value="4FE4S_FER_2"/>
    <property type="match status" value="1"/>
</dbReference>
<dbReference type="PANTHER" id="PTHR43710">
    <property type="entry name" value="2-HYDROXYACYL-COA LYASE"/>
    <property type="match status" value="1"/>
</dbReference>
<dbReference type="InterPro" id="IPR009014">
    <property type="entry name" value="Transketo_C/PFOR_II"/>
</dbReference>
<keyword evidence="5 14" id="KW-0813">Transport</keyword>
<evidence type="ECO:0000259" key="16">
    <source>
        <dbReference type="PROSITE" id="PS51379"/>
    </source>
</evidence>
<dbReference type="Proteomes" id="UP000092574">
    <property type="component" value="Chromosome"/>
</dbReference>
<feature type="binding site" evidence="15">
    <location>
        <position position="609"/>
    </location>
    <ligand>
        <name>[4Fe-4S] cluster</name>
        <dbReference type="ChEBI" id="CHEBI:49883"/>
        <label>2</label>
    </ligand>
</feature>
<dbReference type="InterPro" id="IPR002880">
    <property type="entry name" value="Pyrv_Fd/Flavodoxin_OxRdtase_N"/>
</dbReference>
<reference evidence="17" key="1">
    <citation type="submission" date="2017-04" db="EMBL/GenBank/DDBJ databases">
        <title>Complete Genome Sequences of Twelve Strains of a Stable Defined Moderately Diverse Mouse Microbiota 2 (sDMDMm2).</title>
        <authorList>
            <person name="Uchimura Y."/>
            <person name="Wyss M."/>
            <person name="Brugiroux S."/>
            <person name="Limenitakis J.P."/>
            <person name="Stecher B."/>
            <person name="McCoy K.D."/>
            <person name="Macpherson A.J."/>
        </authorList>
    </citation>
    <scope>NUCLEOTIDE SEQUENCE</scope>
    <source>
        <strain evidence="17">YL58</strain>
    </source>
</reference>
<dbReference type="Pfam" id="PF02775">
    <property type="entry name" value="TPP_enzyme_C"/>
    <property type="match status" value="1"/>
</dbReference>
<dbReference type="EC" id="1.2.7.8" evidence="3 14"/>
<dbReference type="Pfam" id="PF01855">
    <property type="entry name" value="POR_N"/>
    <property type="match status" value="1"/>
</dbReference>
<dbReference type="InterPro" id="IPR017721">
    <property type="entry name" value="IorA"/>
</dbReference>
<feature type="binding site" evidence="15">
    <location>
        <position position="584"/>
    </location>
    <ligand>
        <name>[4Fe-4S] cluster</name>
        <dbReference type="ChEBI" id="CHEBI:49883"/>
        <label>1</label>
    </ligand>
</feature>
<evidence type="ECO:0000256" key="6">
    <source>
        <dbReference type="ARBA" id="ARBA00022485"/>
    </source>
</evidence>
<keyword evidence="11 14" id="KW-0411">Iron-sulfur</keyword>
<comment type="catalytic activity">
    <reaction evidence="13 14">
        <text>indole-3-pyruvate + 2 oxidized [2Fe-2S]-[ferredoxin] + CoA = (indol-3-yl)acetyl-CoA + 2 reduced [2Fe-2S]-[ferredoxin] + CO2 + H(+)</text>
        <dbReference type="Rhea" id="RHEA:12645"/>
        <dbReference type="Rhea" id="RHEA-COMP:10000"/>
        <dbReference type="Rhea" id="RHEA-COMP:10001"/>
        <dbReference type="ChEBI" id="CHEBI:15378"/>
        <dbReference type="ChEBI" id="CHEBI:16526"/>
        <dbReference type="ChEBI" id="CHEBI:17640"/>
        <dbReference type="ChEBI" id="CHEBI:33737"/>
        <dbReference type="ChEBI" id="CHEBI:33738"/>
        <dbReference type="ChEBI" id="CHEBI:57271"/>
        <dbReference type="ChEBI" id="CHEBI:57287"/>
        <dbReference type="EC" id="1.2.7.8"/>
    </reaction>
</comment>
<keyword evidence="9 14" id="KW-0560">Oxidoreductase</keyword>
<dbReference type="Gene3D" id="3.30.70.20">
    <property type="match status" value="1"/>
</dbReference>